<accession>A0ABQ2W9X2</accession>
<dbReference type="EMBL" id="BMTF01000048">
    <property type="protein sequence ID" value="GGV97259.1"/>
    <property type="molecule type" value="Genomic_DNA"/>
</dbReference>
<name>A0ABQ2W9X2_9ACTN</name>
<organism evidence="2 3">
    <name type="scientific">Streptomyces gelaticus</name>
    <dbReference type="NCBI Taxonomy" id="285446"/>
    <lineage>
        <taxon>Bacteria</taxon>
        <taxon>Bacillati</taxon>
        <taxon>Actinomycetota</taxon>
        <taxon>Actinomycetes</taxon>
        <taxon>Kitasatosporales</taxon>
        <taxon>Streptomycetaceae</taxon>
        <taxon>Streptomyces</taxon>
    </lineage>
</organism>
<evidence type="ECO:0000313" key="3">
    <source>
        <dbReference type="Proteomes" id="UP000660675"/>
    </source>
</evidence>
<gene>
    <name evidence="2" type="ORF">GCM10015535_68310</name>
</gene>
<evidence type="ECO:0000313" key="2">
    <source>
        <dbReference type="EMBL" id="GGV97259.1"/>
    </source>
</evidence>
<sequence length="74" mass="7737">MSQQDSLAEQCEARPTEHPALEHLDPVDVSFDDAGVPGQGETRDDRVAVSVVNIASWVPMSACALSAGEGTLTA</sequence>
<evidence type="ECO:0000256" key="1">
    <source>
        <dbReference type="SAM" id="MobiDB-lite"/>
    </source>
</evidence>
<feature type="region of interest" description="Disordered" evidence="1">
    <location>
        <begin position="1"/>
        <end position="42"/>
    </location>
</feature>
<dbReference type="Proteomes" id="UP000660675">
    <property type="component" value="Unassembled WGS sequence"/>
</dbReference>
<reference evidence="3" key="1">
    <citation type="journal article" date="2019" name="Int. J. Syst. Evol. Microbiol.">
        <title>The Global Catalogue of Microorganisms (GCM) 10K type strain sequencing project: providing services to taxonomists for standard genome sequencing and annotation.</title>
        <authorList>
            <consortium name="The Broad Institute Genomics Platform"/>
            <consortium name="The Broad Institute Genome Sequencing Center for Infectious Disease"/>
            <person name="Wu L."/>
            <person name="Ma J."/>
        </authorList>
    </citation>
    <scope>NUCLEOTIDE SEQUENCE [LARGE SCALE GENOMIC DNA]</scope>
    <source>
        <strain evidence="3">JCM 4376</strain>
    </source>
</reference>
<protein>
    <submittedName>
        <fullName evidence="2">Uncharacterized protein</fullName>
    </submittedName>
</protein>
<comment type="caution">
    <text evidence="2">The sequence shown here is derived from an EMBL/GenBank/DDBJ whole genome shotgun (WGS) entry which is preliminary data.</text>
</comment>
<keyword evidence="3" id="KW-1185">Reference proteome</keyword>
<proteinExistence type="predicted"/>
<feature type="compositionally biased region" description="Basic and acidic residues" evidence="1">
    <location>
        <begin position="11"/>
        <end position="26"/>
    </location>
</feature>